<dbReference type="Proteomes" id="UP000257109">
    <property type="component" value="Unassembled WGS sequence"/>
</dbReference>
<protein>
    <submittedName>
        <fullName evidence="1">Uncharacterized protein</fullName>
    </submittedName>
</protein>
<comment type="caution">
    <text evidence="1">The sequence shown here is derived from an EMBL/GenBank/DDBJ whole genome shotgun (WGS) entry which is preliminary data.</text>
</comment>
<proteinExistence type="predicted"/>
<organism evidence="1 2">
    <name type="scientific">Mucuna pruriens</name>
    <name type="common">Velvet bean</name>
    <name type="synonym">Dolichos pruriens</name>
    <dbReference type="NCBI Taxonomy" id="157652"/>
    <lineage>
        <taxon>Eukaryota</taxon>
        <taxon>Viridiplantae</taxon>
        <taxon>Streptophyta</taxon>
        <taxon>Embryophyta</taxon>
        <taxon>Tracheophyta</taxon>
        <taxon>Spermatophyta</taxon>
        <taxon>Magnoliopsida</taxon>
        <taxon>eudicotyledons</taxon>
        <taxon>Gunneridae</taxon>
        <taxon>Pentapetalae</taxon>
        <taxon>rosids</taxon>
        <taxon>fabids</taxon>
        <taxon>Fabales</taxon>
        <taxon>Fabaceae</taxon>
        <taxon>Papilionoideae</taxon>
        <taxon>50 kb inversion clade</taxon>
        <taxon>NPAAA clade</taxon>
        <taxon>indigoferoid/millettioid clade</taxon>
        <taxon>Phaseoleae</taxon>
        <taxon>Mucuna</taxon>
    </lineage>
</organism>
<keyword evidence="2" id="KW-1185">Reference proteome</keyword>
<sequence length="191" mass="19720">MVGAAEQNLKMQFCCLHINTATLQELKLHDRRHDSDGIAPISGEPNIRRTVDINMVASRDPSADLPLDPSVDLYVDQDDAGGLVLLQRGEHEGRDGDGVGEEEGRPDGEVAVALVGVGEGGGEGDLLAPVGGIDVEFVVVDADAGVGVVGGEGGLHGEGEGVGGGRGEVEGVDAGVFECEPGFSWPEDHPY</sequence>
<evidence type="ECO:0000313" key="1">
    <source>
        <dbReference type="EMBL" id="RDX61727.1"/>
    </source>
</evidence>
<reference evidence="1" key="1">
    <citation type="submission" date="2018-05" db="EMBL/GenBank/DDBJ databases">
        <title>Draft genome of Mucuna pruriens seed.</title>
        <authorList>
            <person name="Nnadi N.E."/>
            <person name="Vos R."/>
            <person name="Hasami M.H."/>
            <person name="Devisetty U.K."/>
            <person name="Aguiy J.C."/>
        </authorList>
    </citation>
    <scope>NUCLEOTIDE SEQUENCE [LARGE SCALE GENOMIC DNA]</scope>
    <source>
        <strain evidence="1">JCA_2017</strain>
    </source>
</reference>
<evidence type="ECO:0000313" key="2">
    <source>
        <dbReference type="Proteomes" id="UP000257109"/>
    </source>
</evidence>
<feature type="non-terminal residue" evidence="1">
    <location>
        <position position="1"/>
    </location>
</feature>
<accession>A0A371E6T7</accession>
<dbReference type="AlphaFoldDB" id="A0A371E6T7"/>
<dbReference type="EMBL" id="QJKJ01015956">
    <property type="protein sequence ID" value="RDX61727.1"/>
    <property type="molecule type" value="Genomic_DNA"/>
</dbReference>
<name>A0A371E6T7_MUCPR</name>
<gene>
    <name evidence="1" type="ORF">CR513_60021</name>
</gene>